<dbReference type="RefSeq" id="WP_226755121.1">
    <property type="nucleotide sequence ID" value="NZ_JAJATW010000022.1"/>
</dbReference>
<accession>A0A9X1INP2</accession>
<evidence type="ECO:0000313" key="2">
    <source>
        <dbReference type="EMBL" id="MCB5162774.1"/>
    </source>
</evidence>
<evidence type="ECO:0000256" key="1">
    <source>
        <dbReference type="SAM" id="MobiDB-lite"/>
    </source>
</evidence>
<keyword evidence="3" id="KW-1185">Reference proteome</keyword>
<reference evidence="2" key="1">
    <citation type="submission" date="2021-10" db="EMBL/GenBank/DDBJ databases">
        <title>Marinomonas pontica sp. nov., isolated from the Black Sea.</title>
        <authorList>
            <person name="Zhao L.-H."/>
            <person name="Xue J.-H."/>
        </authorList>
    </citation>
    <scope>NUCLEOTIDE SEQUENCE</scope>
    <source>
        <strain evidence="2">E8</strain>
    </source>
</reference>
<name>A0A9X1INP2_9GAMM</name>
<protein>
    <submittedName>
        <fullName evidence="2">Uncharacterized protein</fullName>
    </submittedName>
</protein>
<comment type="caution">
    <text evidence="2">The sequence shown here is derived from an EMBL/GenBank/DDBJ whole genome shotgun (WGS) entry which is preliminary data.</text>
</comment>
<sequence length="96" mass="10469">MSGSIPHTIALSNLSSANVTTPGYTTYDLRSDEDTRSAANNALNARATSDLIVTLSEEAQALLKQDKKNIERQQAEENNPSRDIDSDGESILKKDF</sequence>
<dbReference type="AlphaFoldDB" id="A0A9X1INP2"/>
<evidence type="ECO:0000313" key="3">
    <source>
        <dbReference type="Proteomes" id="UP001139095"/>
    </source>
</evidence>
<gene>
    <name evidence="2" type="ORF">LG368_12805</name>
</gene>
<proteinExistence type="predicted"/>
<organism evidence="2 3">
    <name type="scientific">Marinomonas algarum</name>
    <dbReference type="NCBI Taxonomy" id="2883105"/>
    <lineage>
        <taxon>Bacteria</taxon>
        <taxon>Pseudomonadati</taxon>
        <taxon>Pseudomonadota</taxon>
        <taxon>Gammaproteobacteria</taxon>
        <taxon>Oceanospirillales</taxon>
        <taxon>Oceanospirillaceae</taxon>
        <taxon>Marinomonas</taxon>
    </lineage>
</organism>
<dbReference type="Proteomes" id="UP001139095">
    <property type="component" value="Unassembled WGS sequence"/>
</dbReference>
<dbReference type="EMBL" id="JAJATW010000022">
    <property type="protein sequence ID" value="MCB5162774.1"/>
    <property type="molecule type" value="Genomic_DNA"/>
</dbReference>
<feature type="region of interest" description="Disordered" evidence="1">
    <location>
        <begin position="71"/>
        <end position="96"/>
    </location>
</feature>